<dbReference type="GO" id="GO:0016627">
    <property type="term" value="F:oxidoreductase activity, acting on the CH-CH group of donors"/>
    <property type="evidence" value="ECO:0007669"/>
    <property type="project" value="InterPro"/>
</dbReference>
<dbReference type="Gene3D" id="1.10.540.10">
    <property type="entry name" value="Acyl-CoA dehydrogenase/oxidase, N-terminal domain"/>
    <property type="match status" value="1"/>
</dbReference>
<organism evidence="9 10">
    <name type="scientific">Aurantiacibacter zhengii</name>
    <dbReference type="NCBI Taxonomy" id="2307003"/>
    <lineage>
        <taxon>Bacteria</taxon>
        <taxon>Pseudomonadati</taxon>
        <taxon>Pseudomonadota</taxon>
        <taxon>Alphaproteobacteria</taxon>
        <taxon>Sphingomonadales</taxon>
        <taxon>Erythrobacteraceae</taxon>
        <taxon>Aurantiacibacter</taxon>
    </lineage>
</organism>
<evidence type="ECO:0000259" key="6">
    <source>
        <dbReference type="Pfam" id="PF02770"/>
    </source>
</evidence>
<dbReference type="PANTHER" id="PTHR42803:SF3">
    <property type="entry name" value="ACYL-COA DEHYDROGENASE-RELATED"/>
    <property type="match status" value="1"/>
</dbReference>
<name>A0A418NTS6_9SPHN</name>
<dbReference type="InterPro" id="IPR052166">
    <property type="entry name" value="Diverse_Acyl-CoA_DH"/>
</dbReference>
<dbReference type="Pfam" id="PF02771">
    <property type="entry name" value="Acyl-CoA_dh_N"/>
    <property type="match status" value="1"/>
</dbReference>
<evidence type="ECO:0000256" key="1">
    <source>
        <dbReference type="ARBA" id="ARBA00001974"/>
    </source>
</evidence>
<dbReference type="InterPro" id="IPR037069">
    <property type="entry name" value="AcylCoA_DH/ox_N_sf"/>
</dbReference>
<dbReference type="InterPro" id="IPR009075">
    <property type="entry name" value="AcylCo_DH/oxidase_C"/>
</dbReference>
<dbReference type="Gene3D" id="1.20.140.10">
    <property type="entry name" value="Butyryl-CoA Dehydrogenase, subunit A, domain 3"/>
    <property type="match status" value="1"/>
</dbReference>
<gene>
    <name evidence="9" type="ORF">D2V07_08985</name>
</gene>
<evidence type="ECO:0000313" key="9">
    <source>
        <dbReference type="EMBL" id="RIV86811.1"/>
    </source>
</evidence>
<dbReference type="InterPro" id="IPR013786">
    <property type="entry name" value="AcylCoA_DH/ox_N"/>
</dbReference>
<evidence type="ECO:0000256" key="2">
    <source>
        <dbReference type="ARBA" id="ARBA00009347"/>
    </source>
</evidence>
<feature type="domain" description="Acyl-CoA dehydrogenase/oxidase C-terminal" evidence="5">
    <location>
        <begin position="442"/>
        <end position="608"/>
    </location>
</feature>
<evidence type="ECO:0000313" key="10">
    <source>
        <dbReference type="Proteomes" id="UP000286576"/>
    </source>
</evidence>
<dbReference type="InterPro" id="IPR009100">
    <property type="entry name" value="AcylCoA_DH/oxidase_NM_dom_sf"/>
</dbReference>
<feature type="domain" description="Acyl-CoA dehydrogenase/oxidase N-terminal" evidence="7">
    <location>
        <begin position="236"/>
        <end position="312"/>
    </location>
</feature>
<feature type="domain" description="Acetyl-CoA dehydrogenase-like C-terminal" evidence="8">
    <location>
        <begin position="629"/>
        <end position="748"/>
    </location>
</feature>
<comment type="caution">
    <text evidence="9">The sequence shown here is derived from an EMBL/GenBank/DDBJ whole genome shotgun (WGS) entry which is preliminary data.</text>
</comment>
<comment type="cofactor">
    <cofactor evidence="1">
        <name>FAD</name>
        <dbReference type="ChEBI" id="CHEBI:57692"/>
    </cofactor>
</comment>
<accession>A0A418NTS6</accession>
<sequence>MHGNHQVEIIHVAFRKAAIAKDAGVVDQDIDLAEFGNGKVHHFLRRFLACNAARVGNRTPAGRHDLVHHRLRGGIAIGVCSRIVDYDLRPSPRQHQGMGTSEPGSRTGYQRNAIFKRYGHSALLYLHTNVCLYNTFFGALVNCAICFCEGVEMAADSSVSPISRPEMEFQLFDVLNILELAEREQFAEYDRDTVRATLELAETLALDSFLPGYRKSDLNEPVVEDDKVKLIPEIGQAIDAFVEAGFMSAHLPLDEGGMQMPWSLLQSCYSMFQASNIGATIYYFLTVSAANVLREHGTEEQKRLFMAPLLAGRFLATMCLSEPEAGSSLTDLRTKAIPNDDGTYRIVGTKMWISGGDHDLSENIIHLVLARIEGALPGTKGISLFVVPKFRVNEDASVGESNNIARVGLNHKMGYRAATNTVLNFGEDGDCIGYLVGEEHRGLAPMFLMMNEARISVGAGATMLGHAGYLYSLAYAKERKQGRPVDGKDPEASPIPISEHADVRRMLLVQKAYTEGALALCLYAAYLVDEEKTAKSQEDRDTANALLAILTPIVKSWPSEFCLEANKMAIQVLGGYGYTIDYPVEQYYRDNRLNLIHEGTNGIQAIDLVSRKLISRGGAYWQALKAQIVAEIEECSAIEQLAPHAASLTQSLDMADETVTVLQGLSGDPSQQTANASFFQDALGHICVGWMWLRQGRASLRALDGADASNPAEFYRGKLAAMRYFFRYELGRVDHWLHIVRDEDRLLEEVDTACL</sequence>
<evidence type="ECO:0000259" key="8">
    <source>
        <dbReference type="Pfam" id="PF12806"/>
    </source>
</evidence>
<reference evidence="9 10" key="1">
    <citation type="submission" date="2018-08" db="EMBL/GenBank/DDBJ databases">
        <title>Erythrobacter zhengii sp.nov., a bacterium isolated from deep-sea sediment.</title>
        <authorList>
            <person name="Fang C."/>
            <person name="Wu Y.-H."/>
            <person name="Sun C."/>
            <person name="Wang H."/>
            <person name="Cheng H."/>
            <person name="Meng F.-X."/>
            <person name="Wang C.-S."/>
            <person name="Xu X.-W."/>
        </authorList>
    </citation>
    <scope>NUCLEOTIDE SEQUENCE [LARGE SCALE GENOMIC DNA]</scope>
    <source>
        <strain evidence="9 10">V18</strain>
    </source>
</reference>
<dbReference type="SUPFAM" id="SSF56645">
    <property type="entry name" value="Acyl-CoA dehydrogenase NM domain-like"/>
    <property type="match status" value="1"/>
</dbReference>
<protein>
    <submittedName>
        <fullName evidence="9">Acyl-CoA dehydrogenase</fullName>
    </submittedName>
</protein>
<evidence type="ECO:0000256" key="3">
    <source>
        <dbReference type="ARBA" id="ARBA00022630"/>
    </source>
</evidence>
<dbReference type="InterPro" id="IPR006091">
    <property type="entry name" value="Acyl-CoA_Oxase/DH_mid-dom"/>
</dbReference>
<evidence type="ECO:0000259" key="5">
    <source>
        <dbReference type="Pfam" id="PF00441"/>
    </source>
</evidence>
<keyword evidence="3" id="KW-0285">Flavoprotein</keyword>
<dbReference type="GO" id="GO:0050660">
    <property type="term" value="F:flavin adenine dinucleotide binding"/>
    <property type="evidence" value="ECO:0007669"/>
    <property type="project" value="InterPro"/>
</dbReference>
<dbReference type="InterPro" id="IPR025878">
    <property type="entry name" value="Acyl-CoA_dh-like_C_dom"/>
</dbReference>
<feature type="domain" description="Acyl-CoA oxidase/dehydrogenase middle" evidence="6">
    <location>
        <begin position="318"/>
        <end position="403"/>
    </location>
</feature>
<comment type="similarity">
    <text evidence="2">Belongs to the acyl-CoA dehydrogenase family.</text>
</comment>
<dbReference type="Pfam" id="PF12806">
    <property type="entry name" value="Acyl-CoA_dh_C"/>
    <property type="match status" value="1"/>
</dbReference>
<dbReference type="SUPFAM" id="SSF47203">
    <property type="entry name" value="Acyl-CoA dehydrogenase C-terminal domain-like"/>
    <property type="match status" value="1"/>
</dbReference>
<dbReference type="InterPro" id="IPR046373">
    <property type="entry name" value="Acyl-CoA_Oxase/DH_mid-dom_sf"/>
</dbReference>
<dbReference type="InterPro" id="IPR036250">
    <property type="entry name" value="AcylCo_DH-like_C"/>
</dbReference>
<evidence type="ECO:0000256" key="4">
    <source>
        <dbReference type="ARBA" id="ARBA00022827"/>
    </source>
</evidence>
<evidence type="ECO:0000259" key="7">
    <source>
        <dbReference type="Pfam" id="PF02771"/>
    </source>
</evidence>
<dbReference type="Proteomes" id="UP000286576">
    <property type="component" value="Unassembled WGS sequence"/>
</dbReference>
<dbReference type="EMBL" id="QXFL01000003">
    <property type="protein sequence ID" value="RIV86811.1"/>
    <property type="molecule type" value="Genomic_DNA"/>
</dbReference>
<dbReference type="AlphaFoldDB" id="A0A418NTS6"/>
<dbReference type="Gene3D" id="2.40.110.10">
    <property type="entry name" value="Butyryl-CoA Dehydrogenase, subunit A, domain 2"/>
    <property type="match status" value="1"/>
</dbReference>
<dbReference type="Pfam" id="PF00441">
    <property type="entry name" value="Acyl-CoA_dh_1"/>
    <property type="match status" value="1"/>
</dbReference>
<keyword evidence="10" id="KW-1185">Reference proteome</keyword>
<dbReference type="PANTHER" id="PTHR42803">
    <property type="entry name" value="ACYL-COA DEHYDROGENASE"/>
    <property type="match status" value="1"/>
</dbReference>
<dbReference type="Pfam" id="PF02770">
    <property type="entry name" value="Acyl-CoA_dh_M"/>
    <property type="match status" value="1"/>
</dbReference>
<proteinExistence type="inferred from homology"/>
<keyword evidence="4" id="KW-0274">FAD</keyword>